<dbReference type="GO" id="GO:0005886">
    <property type="term" value="C:plasma membrane"/>
    <property type="evidence" value="ECO:0007669"/>
    <property type="project" value="TreeGrafter"/>
</dbReference>
<dbReference type="GO" id="GO:0009877">
    <property type="term" value="P:nodulation"/>
    <property type="evidence" value="ECO:0007669"/>
    <property type="project" value="UniProtKB-KW"/>
</dbReference>
<keyword evidence="2" id="KW-0536">Nodulation</keyword>
<feature type="chain" id="PRO_5043527847" description="Phytocyanin domain-containing protein" evidence="9">
    <location>
        <begin position="30"/>
        <end position="132"/>
    </location>
</feature>
<dbReference type="InterPro" id="IPR003245">
    <property type="entry name" value="Phytocyanin_dom"/>
</dbReference>
<keyword evidence="6" id="KW-0325">Glycoprotein</keyword>
<comment type="function">
    <text evidence="8">May act as a carbohydrate transporter.</text>
</comment>
<evidence type="ECO:0000259" key="10">
    <source>
        <dbReference type="PROSITE" id="PS51485"/>
    </source>
</evidence>
<evidence type="ECO:0000256" key="7">
    <source>
        <dbReference type="ARBA" id="ARBA00035011"/>
    </source>
</evidence>
<evidence type="ECO:0000256" key="3">
    <source>
        <dbReference type="ARBA" id="ARBA00022729"/>
    </source>
</evidence>
<feature type="domain" description="Phytocyanin" evidence="10">
    <location>
        <begin position="30"/>
        <end position="132"/>
    </location>
</feature>
<proteinExistence type="inferred from homology"/>
<dbReference type="Pfam" id="PF02298">
    <property type="entry name" value="Cu_bind_like"/>
    <property type="match status" value="1"/>
</dbReference>
<dbReference type="GO" id="GO:0012505">
    <property type="term" value="C:endomembrane system"/>
    <property type="evidence" value="ECO:0007669"/>
    <property type="project" value="UniProtKB-SubCell"/>
</dbReference>
<evidence type="ECO:0000256" key="4">
    <source>
        <dbReference type="ARBA" id="ARBA00023136"/>
    </source>
</evidence>
<sequence length="132" mass="14833">MGLARYNSAMIVIMLSFCMLVFNSEIAHAETYIVGDAAGWDNNKDVSSWSNGKQFKPGDKFVFKYKAEKHNVVKVPEIGYIACVNPIGNKDTPLLNSGNDVIILRNPGKHYFISSRYDDCQRQGMKIILNIL</sequence>
<evidence type="ECO:0000313" key="12">
    <source>
        <dbReference type="Proteomes" id="UP001497480"/>
    </source>
</evidence>
<feature type="signal peptide" evidence="9">
    <location>
        <begin position="1"/>
        <end position="29"/>
    </location>
</feature>
<dbReference type="SUPFAM" id="SSF49503">
    <property type="entry name" value="Cupredoxins"/>
    <property type="match status" value="1"/>
</dbReference>
<dbReference type="InterPro" id="IPR039391">
    <property type="entry name" value="Phytocyanin-like"/>
</dbReference>
<evidence type="ECO:0000256" key="1">
    <source>
        <dbReference type="ARBA" id="ARBA00004308"/>
    </source>
</evidence>
<protein>
    <recommendedName>
        <fullName evidence="10">Phytocyanin domain-containing protein</fullName>
    </recommendedName>
</protein>
<gene>
    <name evidence="11" type="ORF">LLUT_LOCUS16974</name>
</gene>
<evidence type="ECO:0000256" key="8">
    <source>
        <dbReference type="ARBA" id="ARBA00037626"/>
    </source>
</evidence>
<dbReference type="Gene3D" id="2.60.40.420">
    <property type="entry name" value="Cupredoxins - blue copper proteins"/>
    <property type="match status" value="1"/>
</dbReference>
<dbReference type="PROSITE" id="PS51485">
    <property type="entry name" value="PHYTOCYANIN"/>
    <property type="match status" value="1"/>
</dbReference>
<dbReference type="GO" id="GO:0009055">
    <property type="term" value="F:electron transfer activity"/>
    <property type="evidence" value="ECO:0007669"/>
    <property type="project" value="InterPro"/>
</dbReference>
<keyword evidence="3 9" id="KW-0732">Signal</keyword>
<dbReference type="CDD" id="cd04216">
    <property type="entry name" value="Phytocyanin"/>
    <property type="match status" value="1"/>
</dbReference>
<evidence type="ECO:0000256" key="9">
    <source>
        <dbReference type="SAM" id="SignalP"/>
    </source>
</evidence>
<evidence type="ECO:0000256" key="2">
    <source>
        <dbReference type="ARBA" id="ARBA00022458"/>
    </source>
</evidence>
<comment type="subcellular location">
    <subcellularLocation>
        <location evidence="1">Endomembrane system</location>
    </subcellularLocation>
</comment>
<dbReference type="AlphaFoldDB" id="A0AAV1X3X1"/>
<evidence type="ECO:0000313" key="11">
    <source>
        <dbReference type="EMBL" id="CAL0315914.1"/>
    </source>
</evidence>
<reference evidence="11 12" key="1">
    <citation type="submission" date="2024-03" db="EMBL/GenBank/DDBJ databases">
        <authorList>
            <person name="Martinez-Hernandez J."/>
        </authorList>
    </citation>
    <scope>NUCLEOTIDE SEQUENCE [LARGE SCALE GENOMIC DNA]</scope>
</reference>
<accession>A0AAV1X3X1</accession>
<organism evidence="11 12">
    <name type="scientific">Lupinus luteus</name>
    <name type="common">European yellow lupine</name>
    <dbReference type="NCBI Taxonomy" id="3873"/>
    <lineage>
        <taxon>Eukaryota</taxon>
        <taxon>Viridiplantae</taxon>
        <taxon>Streptophyta</taxon>
        <taxon>Embryophyta</taxon>
        <taxon>Tracheophyta</taxon>
        <taxon>Spermatophyta</taxon>
        <taxon>Magnoliopsida</taxon>
        <taxon>eudicotyledons</taxon>
        <taxon>Gunneridae</taxon>
        <taxon>Pentapetalae</taxon>
        <taxon>rosids</taxon>
        <taxon>fabids</taxon>
        <taxon>Fabales</taxon>
        <taxon>Fabaceae</taxon>
        <taxon>Papilionoideae</taxon>
        <taxon>50 kb inversion clade</taxon>
        <taxon>genistoids sensu lato</taxon>
        <taxon>core genistoids</taxon>
        <taxon>Genisteae</taxon>
        <taxon>Lupinus</taxon>
    </lineage>
</organism>
<dbReference type="Proteomes" id="UP001497480">
    <property type="component" value="Unassembled WGS sequence"/>
</dbReference>
<keyword evidence="4" id="KW-0472">Membrane</keyword>
<name>A0AAV1X3X1_LUPLU</name>
<dbReference type="PANTHER" id="PTHR33021">
    <property type="entry name" value="BLUE COPPER PROTEIN"/>
    <property type="match status" value="1"/>
</dbReference>
<dbReference type="FunFam" id="2.60.40.420:FF:000034">
    <property type="entry name" value="Cupredoxin superfamily protein"/>
    <property type="match status" value="1"/>
</dbReference>
<dbReference type="InterPro" id="IPR008972">
    <property type="entry name" value="Cupredoxin"/>
</dbReference>
<evidence type="ECO:0000256" key="5">
    <source>
        <dbReference type="ARBA" id="ARBA00023157"/>
    </source>
</evidence>
<dbReference type="PANTHER" id="PTHR33021:SF9">
    <property type="entry name" value="PUTATIVE, EXPRESSED-RELATED"/>
    <property type="match status" value="1"/>
</dbReference>
<dbReference type="EMBL" id="CAXHTB010000011">
    <property type="protein sequence ID" value="CAL0315914.1"/>
    <property type="molecule type" value="Genomic_DNA"/>
</dbReference>
<keyword evidence="12" id="KW-1185">Reference proteome</keyword>
<comment type="similarity">
    <text evidence="7">Belongs to the early nodulin-like (ENODL) family.</text>
</comment>
<evidence type="ECO:0000256" key="6">
    <source>
        <dbReference type="ARBA" id="ARBA00023180"/>
    </source>
</evidence>
<keyword evidence="5" id="KW-1015">Disulfide bond</keyword>
<comment type="caution">
    <text evidence="11">The sequence shown here is derived from an EMBL/GenBank/DDBJ whole genome shotgun (WGS) entry which is preliminary data.</text>
</comment>